<dbReference type="InterPro" id="IPR036388">
    <property type="entry name" value="WH-like_DNA-bd_sf"/>
</dbReference>
<evidence type="ECO:0000256" key="1">
    <source>
        <dbReference type="ARBA" id="ARBA00006019"/>
    </source>
</evidence>
<dbReference type="EMBL" id="CDQK01000007">
    <property type="protein sequence ID" value="CEP25040.1"/>
    <property type="molecule type" value="Genomic_DNA"/>
</dbReference>
<dbReference type="InterPro" id="IPR059120">
    <property type="entry name" value="Cullin-like_AB"/>
</dbReference>
<dbReference type="Gene3D" id="1.10.10.10">
    <property type="entry name" value="Winged helix-like DNA-binding domain superfamily/Winged helix DNA-binding domain"/>
    <property type="match status" value="1"/>
</dbReference>
<dbReference type="InterPro" id="IPR016158">
    <property type="entry name" value="Cullin_homology"/>
</dbReference>
<evidence type="ECO:0000256" key="3">
    <source>
        <dbReference type="RuleBase" id="RU003829"/>
    </source>
</evidence>
<dbReference type="InterPro" id="IPR036317">
    <property type="entry name" value="Cullin_homology_sf"/>
</dbReference>
<dbReference type="Pfam" id="PF10557">
    <property type="entry name" value="Cullin_Nedd8"/>
    <property type="match status" value="1"/>
</dbReference>
<evidence type="ECO:0000313" key="6">
    <source>
        <dbReference type="Proteomes" id="UP000038830"/>
    </source>
</evidence>
<dbReference type="InterPro" id="IPR016159">
    <property type="entry name" value="Cullin_repeat-like_dom_sf"/>
</dbReference>
<dbReference type="PROSITE" id="PS50069">
    <property type="entry name" value="CULLIN_2"/>
    <property type="match status" value="1"/>
</dbReference>
<dbReference type="SUPFAM" id="SSF74788">
    <property type="entry name" value="Cullin repeat-like"/>
    <property type="match status" value="1"/>
</dbReference>
<evidence type="ECO:0000256" key="2">
    <source>
        <dbReference type="PROSITE-ProRule" id="PRU00330"/>
    </source>
</evidence>
<sequence>MSNVSKHKVKHRRGLSPYLREIYSTLFEQVGRVLQCSKDEQPLTVGYNKLYKYVEFICRDRQQSPLATQLFEATDSSINSLVTQVLLGEGDELLKNFVTLYDWLYHRLDILERIFLYLDRTYLLNHPLKKTIKENGFYTLYTSLTISGKWDDLYNSFEQILCRVRRGEISDMSLELEFFTRYHTLAKWDTLDKRLLESSRAYFTEAHDYVVSNIPPENRFEINYRASLKELDMWKACRMNDEFLDAMHRVLWDYLILYKYEDDLREIAKSMFQTNKIKLLHKLWNELILKNTLDQREYLQLFLQGFADFVSWSVNNVVDDSAMSELLQPLIDLKSDISETVSHFKSPNKVLVYKARDSFQSAISNGKTLYKLSKSIDNFFRSAELSLETKKASLEDILLLFKSIQDKEYFLKMWKGDLSKRLIQRTTPSLELEDSMLQMLGNEVNEDIIKPMRTMVHDMTESHDLELGYQTSSQLLTTSCEFHPLVLNSYSWPVIKGTAALPPDLNSLILDFQQFYLDKWSEDKKHKLQWCPAMSSMVIEAHFPHGDKQLHTSEFQGLVLLLFNDHDSLSFEDIKALVRMDSGTLSGVLYSLTNGKHRILTKDDNAYSMNKDFSDKRKVIKLRQVQMRLRGGDAVEEDDESPGVSNEDRNELIRAFITRLMKHKESYPLEDLINAVLEKYIIQRQDVETLIRDLIQKDYLERGLDNYIKYKP</sequence>
<feature type="domain" description="Cullin family profile" evidence="4">
    <location>
        <begin position="367"/>
        <end position="593"/>
    </location>
</feature>
<proteinExistence type="inferred from homology"/>
<evidence type="ECO:0000259" key="4">
    <source>
        <dbReference type="PROSITE" id="PS50069"/>
    </source>
</evidence>
<dbReference type="SMART" id="SM00182">
    <property type="entry name" value="CULLIN"/>
    <property type="match status" value="1"/>
</dbReference>
<dbReference type="InterPro" id="IPR045093">
    <property type="entry name" value="Cullin"/>
</dbReference>
<dbReference type="Pfam" id="PF26557">
    <property type="entry name" value="Cullin_AB"/>
    <property type="match status" value="1"/>
</dbReference>
<evidence type="ECO:0000313" key="5">
    <source>
        <dbReference type="EMBL" id="CEP25040.1"/>
    </source>
</evidence>
<reference evidence="6" key="1">
    <citation type="journal article" date="2015" name="J. Biotechnol.">
        <title>The structure of the Cyberlindnera jadinii genome and its relation to Candida utilis analyzed by the occurrence of single nucleotide polymorphisms.</title>
        <authorList>
            <person name="Rupp O."/>
            <person name="Brinkrolf K."/>
            <person name="Buerth C."/>
            <person name="Kunigo M."/>
            <person name="Schneider J."/>
            <person name="Jaenicke S."/>
            <person name="Goesmann A."/>
            <person name="Puehler A."/>
            <person name="Jaeger K.-E."/>
            <person name="Ernst J.F."/>
        </authorList>
    </citation>
    <scope>NUCLEOTIDE SEQUENCE [LARGE SCALE GENOMIC DNA]</scope>
    <source>
        <strain evidence="6">ATCC 18201 / CBS 1600 / BCRC 20928 / JCM 3617 / NBRC 0987 / NRRL Y-1542</strain>
    </source>
</reference>
<comment type="similarity">
    <text evidence="1 2 3">Belongs to the cullin family.</text>
</comment>
<dbReference type="Gene3D" id="3.30.230.130">
    <property type="entry name" value="Cullin, Chain C, Domain 2"/>
    <property type="match status" value="1"/>
</dbReference>
<dbReference type="InterPro" id="IPR019559">
    <property type="entry name" value="Cullin_neddylation_domain"/>
</dbReference>
<dbReference type="PANTHER" id="PTHR11932">
    <property type="entry name" value="CULLIN"/>
    <property type="match status" value="1"/>
</dbReference>
<dbReference type="GO" id="GO:0006511">
    <property type="term" value="P:ubiquitin-dependent protein catabolic process"/>
    <property type="evidence" value="ECO:0007669"/>
    <property type="project" value="InterPro"/>
</dbReference>
<dbReference type="SUPFAM" id="SSF46785">
    <property type="entry name" value="Winged helix' DNA-binding domain"/>
    <property type="match status" value="1"/>
</dbReference>
<dbReference type="SMART" id="SM00884">
    <property type="entry name" value="Cullin_Nedd8"/>
    <property type="match status" value="1"/>
</dbReference>
<gene>
    <name evidence="5" type="ORF">BN1211_6027</name>
</gene>
<dbReference type="InterPro" id="IPR001373">
    <property type="entry name" value="Cullin_N"/>
</dbReference>
<dbReference type="AlphaFoldDB" id="A0A0H5C9H3"/>
<accession>A0A0H5C9H3</accession>
<dbReference type="SUPFAM" id="SSF75632">
    <property type="entry name" value="Cullin homology domain"/>
    <property type="match status" value="1"/>
</dbReference>
<dbReference type="GO" id="GO:0031625">
    <property type="term" value="F:ubiquitin protein ligase binding"/>
    <property type="evidence" value="ECO:0007669"/>
    <property type="project" value="InterPro"/>
</dbReference>
<dbReference type="Gene3D" id="1.20.1310.10">
    <property type="entry name" value="Cullin Repeats"/>
    <property type="match status" value="2"/>
</dbReference>
<dbReference type="Pfam" id="PF00888">
    <property type="entry name" value="Cullin"/>
    <property type="match status" value="1"/>
</dbReference>
<name>A0A0H5C9H3_CYBJN</name>
<dbReference type="InterPro" id="IPR036390">
    <property type="entry name" value="WH_DNA-bd_sf"/>
</dbReference>
<dbReference type="Proteomes" id="UP000038830">
    <property type="component" value="Unassembled WGS sequence"/>
</dbReference>
<organism evidence="5 6">
    <name type="scientific">Cyberlindnera jadinii (strain ATCC 18201 / CBS 1600 / BCRC 20928 / JCM 3617 / NBRC 0987 / NRRL Y-1542)</name>
    <name type="common">Torula yeast</name>
    <name type="synonym">Candida utilis</name>
    <dbReference type="NCBI Taxonomy" id="983966"/>
    <lineage>
        <taxon>Eukaryota</taxon>
        <taxon>Fungi</taxon>
        <taxon>Dikarya</taxon>
        <taxon>Ascomycota</taxon>
        <taxon>Saccharomycotina</taxon>
        <taxon>Saccharomycetes</taxon>
        <taxon>Phaffomycetales</taxon>
        <taxon>Phaffomycetaceae</taxon>
        <taxon>Cyberlindnera</taxon>
    </lineage>
</organism>
<protein>
    <recommendedName>
        <fullName evidence="4">Cullin family profile domain-containing protein</fullName>
    </recommendedName>
</protein>